<dbReference type="PROSITE" id="PS50935">
    <property type="entry name" value="SSB"/>
    <property type="match status" value="2"/>
</dbReference>
<dbReference type="SUPFAM" id="SSF50249">
    <property type="entry name" value="Nucleic acid-binding proteins"/>
    <property type="match status" value="1"/>
</dbReference>
<dbReference type="CDD" id="cd04496">
    <property type="entry name" value="SSB_OBF"/>
    <property type="match status" value="1"/>
</dbReference>
<accession>A0A8S5Q2W6</accession>
<name>A0A8S5Q2W6_9CAUD</name>
<dbReference type="InterPro" id="IPR012340">
    <property type="entry name" value="NA-bd_OB-fold"/>
</dbReference>
<evidence type="ECO:0000313" key="3">
    <source>
        <dbReference type="EMBL" id="DAE13498.1"/>
    </source>
</evidence>
<protein>
    <submittedName>
        <fullName evidence="3">Single strand binding protein</fullName>
    </submittedName>
</protein>
<dbReference type="InterPro" id="IPR000424">
    <property type="entry name" value="Primosome_PriB/ssb"/>
</dbReference>
<organism evidence="3">
    <name type="scientific">Siphoviridae sp. ctVif31</name>
    <dbReference type="NCBI Taxonomy" id="2825532"/>
    <lineage>
        <taxon>Viruses</taxon>
        <taxon>Duplodnaviria</taxon>
        <taxon>Heunggongvirae</taxon>
        <taxon>Uroviricota</taxon>
        <taxon>Caudoviricetes</taxon>
    </lineage>
</organism>
<dbReference type="NCBIfam" id="NF004476">
    <property type="entry name" value="PRK05813.1"/>
    <property type="match status" value="1"/>
</dbReference>
<sequence>MKNNKNEVQIFGVIMDIQPGTFFKDGEKFVRFYIGAKRTSRNVDLLPVIVEEKQTEGLKIGKHVYVEGRYSSSNKHESGKSHLILEIKAETIWCGDGDGSAEGENKIILEGYLCKPPVYRRTPRGKEICDLMIACNEYDLRRTDYIPCIAWWKEAREAADFKVGDFVKIIGRIQSRIYHKKLSGDEVELRTAYEVSIGRIIEHEGGSKKDFVGELQEVSE</sequence>
<reference evidence="3" key="1">
    <citation type="journal article" date="2021" name="Proc. Natl. Acad. Sci. U.S.A.">
        <title>A Catalog of Tens of Thousands of Viruses from Human Metagenomes Reveals Hidden Associations with Chronic Diseases.</title>
        <authorList>
            <person name="Tisza M.J."/>
            <person name="Buck C.B."/>
        </authorList>
    </citation>
    <scope>NUCLEOTIDE SEQUENCE</scope>
    <source>
        <strain evidence="3">CtVif31</strain>
    </source>
</reference>
<evidence type="ECO:0000256" key="2">
    <source>
        <dbReference type="PROSITE-ProRule" id="PRU00252"/>
    </source>
</evidence>
<dbReference type="EMBL" id="BK015567">
    <property type="protein sequence ID" value="DAE13498.1"/>
    <property type="molecule type" value="Genomic_DNA"/>
</dbReference>
<evidence type="ECO:0000256" key="1">
    <source>
        <dbReference type="ARBA" id="ARBA00023125"/>
    </source>
</evidence>
<dbReference type="Pfam" id="PF00436">
    <property type="entry name" value="SSB"/>
    <property type="match status" value="1"/>
</dbReference>
<dbReference type="GO" id="GO:0003697">
    <property type="term" value="F:single-stranded DNA binding"/>
    <property type="evidence" value="ECO:0007669"/>
    <property type="project" value="InterPro"/>
</dbReference>
<keyword evidence="1 2" id="KW-0238">DNA-binding</keyword>
<proteinExistence type="predicted"/>
<dbReference type="Gene3D" id="2.40.50.140">
    <property type="entry name" value="Nucleic acid-binding proteins"/>
    <property type="match status" value="2"/>
</dbReference>